<dbReference type="CDD" id="cd03137">
    <property type="entry name" value="GATase1_AraC_1"/>
    <property type="match status" value="1"/>
</dbReference>
<gene>
    <name evidence="5" type="ORF">GCM10010140_67930</name>
</gene>
<dbReference type="Gene3D" id="3.40.50.880">
    <property type="match status" value="1"/>
</dbReference>
<accession>A0ABQ2RFC6</accession>
<feature type="domain" description="HTH araC/xylS-type" evidence="4">
    <location>
        <begin position="212"/>
        <end position="310"/>
    </location>
</feature>
<evidence type="ECO:0000256" key="2">
    <source>
        <dbReference type="ARBA" id="ARBA00023125"/>
    </source>
</evidence>
<dbReference type="SUPFAM" id="SSF46689">
    <property type="entry name" value="Homeodomain-like"/>
    <property type="match status" value="2"/>
</dbReference>
<evidence type="ECO:0000313" key="6">
    <source>
        <dbReference type="Proteomes" id="UP000611554"/>
    </source>
</evidence>
<dbReference type="SMART" id="SM00342">
    <property type="entry name" value="HTH_ARAC"/>
    <property type="match status" value="1"/>
</dbReference>
<dbReference type="InterPro" id="IPR052158">
    <property type="entry name" value="INH-QAR"/>
</dbReference>
<dbReference type="Pfam" id="PF12833">
    <property type="entry name" value="HTH_18"/>
    <property type="match status" value="1"/>
</dbReference>
<dbReference type="InterPro" id="IPR018060">
    <property type="entry name" value="HTH_AraC"/>
</dbReference>
<evidence type="ECO:0000259" key="4">
    <source>
        <dbReference type="PROSITE" id="PS01124"/>
    </source>
</evidence>
<dbReference type="InterPro" id="IPR009057">
    <property type="entry name" value="Homeodomain-like_sf"/>
</dbReference>
<evidence type="ECO:0000313" key="5">
    <source>
        <dbReference type="EMBL" id="GGQ28112.1"/>
    </source>
</evidence>
<keyword evidence="2" id="KW-0238">DNA-binding</keyword>
<protein>
    <submittedName>
        <fullName evidence="5">Transcriptional regulator</fullName>
    </submittedName>
</protein>
<name>A0ABQ2RFC6_9ACTN</name>
<reference evidence="6" key="1">
    <citation type="journal article" date="2019" name="Int. J. Syst. Evol. Microbiol.">
        <title>The Global Catalogue of Microorganisms (GCM) 10K type strain sequencing project: providing services to taxonomists for standard genome sequencing and annotation.</title>
        <authorList>
            <consortium name="The Broad Institute Genomics Platform"/>
            <consortium name="The Broad Institute Genome Sequencing Center for Infectious Disease"/>
            <person name="Wu L."/>
            <person name="Ma J."/>
        </authorList>
    </citation>
    <scope>NUCLEOTIDE SEQUENCE [LARGE SCALE GENOMIC DNA]</scope>
    <source>
        <strain evidence="6">JCM 3115</strain>
    </source>
</reference>
<dbReference type="Pfam" id="PF01965">
    <property type="entry name" value="DJ-1_PfpI"/>
    <property type="match status" value="1"/>
</dbReference>
<keyword evidence="6" id="KW-1185">Reference proteome</keyword>
<dbReference type="PROSITE" id="PS01124">
    <property type="entry name" value="HTH_ARAC_FAMILY_2"/>
    <property type="match status" value="1"/>
</dbReference>
<dbReference type="EMBL" id="BMQJ01000024">
    <property type="protein sequence ID" value="GGQ28112.1"/>
    <property type="molecule type" value="Genomic_DNA"/>
</dbReference>
<dbReference type="PANTHER" id="PTHR43130:SF3">
    <property type="entry name" value="HTH-TYPE TRANSCRIPTIONAL REGULATOR RV1931C"/>
    <property type="match status" value="1"/>
</dbReference>
<keyword evidence="3" id="KW-0804">Transcription</keyword>
<keyword evidence="1" id="KW-0805">Transcription regulation</keyword>
<dbReference type="InterPro" id="IPR002818">
    <property type="entry name" value="DJ-1/PfpI"/>
</dbReference>
<dbReference type="Gene3D" id="1.10.10.60">
    <property type="entry name" value="Homeodomain-like"/>
    <property type="match status" value="1"/>
</dbReference>
<evidence type="ECO:0000256" key="3">
    <source>
        <dbReference type="ARBA" id="ARBA00023163"/>
    </source>
</evidence>
<evidence type="ECO:0000256" key="1">
    <source>
        <dbReference type="ARBA" id="ARBA00023015"/>
    </source>
</evidence>
<dbReference type="SUPFAM" id="SSF52317">
    <property type="entry name" value="Class I glutamine amidotransferase-like"/>
    <property type="match status" value="1"/>
</dbReference>
<dbReference type="PANTHER" id="PTHR43130">
    <property type="entry name" value="ARAC-FAMILY TRANSCRIPTIONAL REGULATOR"/>
    <property type="match status" value="1"/>
</dbReference>
<organism evidence="5 6">
    <name type="scientific">Streptosporangium pseudovulgare</name>
    <dbReference type="NCBI Taxonomy" id="35765"/>
    <lineage>
        <taxon>Bacteria</taxon>
        <taxon>Bacillati</taxon>
        <taxon>Actinomycetota</taxon>
        <taxon>Actinomycetes</taxon>
        <taxon>Streptosporangiales</taxon>
        <taxon>Streptosporangiaceae</taxon>
        <taxon>Streptosporangium</taxon>
    </lineage>
</organism>
<dbReference type="PROSITE" id="PS00041">
    <property type="entry name" value="HTH_ARAC_FAMILY_1"/>
    <property type="match status" value="1"/>
</dbReference>
<dbReference type="InterPro" id="IPR018062">
    <property type="entry name" value="HTH_AraC-typ_CS"/>
</dbReference>
<sequence length="316" mass="33870">MIVVFDGFQLLDLAGPADVFATANLLVPVGGYRLEVAAVRAGTVTAGNGMTVTAGTALGEVTEPVDTLLVVGGLSAAGHADDRELVGEISRVARSARRTASVCTGAFLLAEAGLLDGRRATTHWLAVEELAARYDRVEVDADSVYVGDGDVWTSAGVLAGVDLALALVAEDHGHALAKDVACGLVAYLHRPGGQSQFSTPMRALTPRSEPLRELQAFIDANPAEDLSVPALARRAGMSERHFSRVFTEQVGISPGRYVERSRADAARRLLETTGHPLDRVARESGLGTPETLYRTFRRHWRISPGDHRRRFHTKET</sequence>
<proteinExistence type="predicted"/>
<dbReference type="InterPro" id="IPR029062">
    <property type="entry name" value="Class_I_gatase-like"/>
</dbReference>
<dbReference type="Proteomes" id="UP000611554">
    <property type="component" value="Unassembled WGS sequence"/>
</dbReference>
<comment type="caution">
    <text evidence="5">The sequence shown here is derived from an EMBL/GenBank/DDBJ whole genome shotgun (WGS) entry which is preliminary data.</text>
</comment>